<dbReference type="OrthoDB" id="9790967at2"/>
<evidence type="ECO:0000256" key="2">
    <source>
        <dbReference type="ARBA" id="ARBA00011915"/>
    </source>
</evidence>
<dbReference type="CDD" id="cd06558">
    <property type="entry name" value="crotonase-like"/>
    <property type="match status" value="1"/>
</dbReference>
<feature type="domain" description="Enoyl-CoA hydratase/isomerase" evidence="4">
    <location>
        <begin position="16"/>
        <end position="346"/>
    </location>
</feature>
<dbReference type="GO" id="GO:0005829">
    <property type="term" value="C:cytosol"/>
    <property type="evidence" value="ECO:0007669"/>
    <property type="project" value="TreeGrafter"/>
</dbReference>
<dbReference type="GO" id="GO:0003860">
    <property type="term" value="F:3-hydroxyisobutyryl-CoA hydrolase activity"/>
    <property type="evidence" value="ECO:0007669"/>
    <property type="project" value="UniProtKB-EC"/>
</dbReference>
<dbReference type="Proteomes" id="UP000243413">
    <property type="component" value="Chromosome I"/>
</dbReference>
<dbReference type="InterPro" id="IPR029045">
    <property type="entry name" value="ClpP/crotonase-like_dom_sf"/>
</dbReference>
<dbReference type="SUPFAM" id="SSF52096">
    <property type="entry name" value="ClpP/crotonase"/>
    <property type="match status" value="1"/>
</dbReference>
<dbReference type="AlphaFoldDB" id="A0A1H1X797"/>
<dbReference type="Gene3D" id="3.90.226.10">
    <property type="entry name" value="2-enoyl-CoA Hydratase, Chain A, domain 1"/>
    <property type="match status" value="1"/>
</dbReference>
<dbReference type="NCBIfam" id="NF004127">
    <property type="entry name" value="PRK05617.1"/>
    <property type="match status" value="1"/>
</dbReference>
<gene>
    <name evidence="5" type="ORF">SAMN05216271_3456</name>
</gene>
<dbReference type="EC" id="3.1.2.4" evidence="2"/>
<dbReference type="GO" id="GO:0006574">
    <property type="term" value="P:L-valine catabolic process"/>
    <property type="evidence" value="ECO:0007669"/>
    <property type="project" value="TreeGrafter"/>
</dbReference>
<reference evidence="6" key="1">
    <citation type="submission" date="2016-10" db="EMBL/GenBank/DDBJ databases">
        <authorList>
            <person name="Varghese N."/>
            <person name="Submissions S."/>
        </authorList>
    </citation>
    <scope>NUCLEOTIDE SEQUENCE [LARGE SCALE GENOMIC DNA]</scope>
    <source>
        <strain evidence="6">JCM 14963</strain>
    </source>
</reference>
<proteinExistence type="predicted"/>
<sequence length="349" mass="38210">MSTTPCPVLAELRGHIGHLTLNRPAGLNALTLEMVQLLRTQLEQWAQDPTVLAVVLRGAGERAFCAGGDIRHMYDSYLAGRSHEPETFFREEYELDAYIHAYQKPILALMDGIVLGGGMGLAQGASIRLLTERSRLGMPETGIGYFPDVGGSYFLSRLPGQIGLYLGITGNHVGSSDALYAGLGDLCISSYRLSELEALLDSLNPAEGSLREQIAVLADCALPEADLQTLQPAIDLHFAQPDIAAIRASLASEQRPEFSEWAQRTLEIIDTRSPLAMAVTQAMLVRGRSLTLADCFAMELHLGRQWFEKGNIMEGVRALLVDKDKQPKWDPPHLEQLDPKRVAAFFAGL</sequence>
<evidence type="ECO:0000259" key="4">
    <source>
        <dbReference type="Pfam" id="PF16113"/>
    </source>
</evidence>
<evidence type="ECO:0000256" key="1">
    <source>
        <dbReference type="ARBA" id="ARBA00001709"/>
    </source>
</evidence>
<evidence type="ECO:0000313" key="5">
    <source>
        <dbReference type="EMBL" id="SDT05167.1"/>
    </source>
</evidence>
<protein>
    <recommendedName>
        <fullName evidence="2">3-hydroxyisobutyryl-CoA hydrolase</fullName>
        <ecNumber evidence="2">3.1.2.4</ecNumber>
    </recommendedName>
</protein>
<accession>A0A1H1X797</accession>
<dbReference type="PANTHER" id="PTHR43176:SF3">
    <property type="entry name" value="3-HYDROXYISOBUTYRYL-COA HYDROLASE, MITOCHONDRIAL"/>
    <property type="match status" value="1"/>
</dbReference>
<evidence type="ECO:0000256" key="3">
    <source>
        <dbReference type="ARBA" id="ARBA00022801"/>
    </source>
</evidence>
<evidence type="ECO:0000313" key="6">
    <source>
        <dbReference type="Proteomes" id="UP000243413"/>
    </source>
</evidence>
<dbReference type="InterPro" id="IPR032259">
    <property type="entry name" value="HIBYL-CoA-H"/>
</dbReference>
<name>A0A1H1X797_9GAMM</name>
<organism evidence="5 6">
    <name type="scientific">Halopseudomonas sabulinigri</name>
    <dbReference type="NCBI Taxonomy" id="472181"/>
    <lineage>
        <taxon>Bacteria</taxon>
        <taxon>Pseudomonadati</taxon>
        <taxon>Pseudomonadota</taxon>
        <taxon>Gammaproteobacteria</taxon>
        <taxon>Pseudomonadales</taxon>
        <taxon>Pseudomonadaceae</taxon>
        <taxon>Halopseudomonas</taxon>
    </lineage>
</organism>
<comment type="catalytic activity">
    <reaction evidence="1">
        <text>3-hydroxy-2-methylpropanoyl-CoA + H2O = 3-hydroxy-2-methylpropanoate + CoA + H(+)</text>
        <dbReference type="Rhea" id="RHEA:20888"/>
        <dbReference type="ChEBI" id="CHEBI:11805"/>
        <dbReference type="ChEBI" id="CHEBI:15377"/>
        <dbReference type="ChEBI" id="CHEBI:15378"/>
        <dbReference type="ChEBI" id="CHEBI:57287"/>
        <dbReference type="ChEBI" id="CHEBI:57340"/>
        <dbReference type="EC" id="3.1.2.4"/>
    </reaction>
</comment>
<dbReference type="Pfam" id="PF16113">
    <property type="entry name" value="ECH_2"/>
    <property type="match status" value="1"/>
</dbReference>
<dbReference type="STRING" id="472181.SAMN05216271_3456"/>
<dbReference type="PANTHER" id="PTHR43176">
    <property type="entry name" value="3-HYDROXYISOBUTYRYL-COA HYDROLASE-RELATED"/>
    <property type="match status" value="1"/>
</dbReference>
<dbReference type="EMBL" id="LT629763">
    <property type="protein sequence ID" value="SDT05167.1"/>
    <property type="molecule type" value="Genomic_DNA"/>
</dbReference>
<keyword evidence="3" id="KW-0378">Hydrolase</keyword>
<dbReference type="RefSeq" id="WP_092288062.1">
    <property type="nucleotide sequence ID" value="NZ_LT629763.1"/>
</dbReference>
<dbReference type="InterPro" id="IPR045004">
    <property type="entry name" value="ECH_dom"/>
</dbReference>